<protein>
    <recommendedName>
        <fullName evidence="2">SWIM-type domain-containing protein</fullName>
    </recommendedName>
</protein>
<evidence type="ECO:0000259" key="2">
    <source>
        <dbReference type="PROSITE" id="PS50966"/>
    </source>
</evidence>
<evidence type="ECO:0000256" key="1">
    <source>
        <dbReference type="PROSITE-ProRule" id="PRU00325"/>
    </source>
</evidence>
<dbReference type="GO" id="GO:0000724">
    <property type="term" value="P:double-strand break repair via homologous recombination"/>
    <property type="evidence" value="ECO:0007669"/>
    <property type="project" value="TreeGrafter"/>
</dbReference>
<evidence type="ECO:0000313" key="4">
    <source>
        <dbReference type="Proteomes" id="UP001162031"/>
    </source>
</evidence>
<dbReference type="InterPro" id="IPR007527">
    <property type="entry name" value="Znf_SWIM"/>
</dbReference>
<name>A0AAV0TIQ4_HYABA</name>
<keyword evidence="1" id="KW-0863">Zinc-finger</keyword>
<keyword evidence="1" id="KW-0862">Zinc</keyword>
<dbReference type="PANTHER" id="PTHR28498">
    <property type="entry name" value="ZINC FINGER SWIM DOMAIN-CONTAINING PROTEIN 7"/>
    <property type="match status" value="1"/>
</dbReference>
<dbReference type="GO" id="GO:0097196">
    <property type="term" value="C:Shu complex"/>
    <property type="evidence" value="ECO:0007669"/>
    <property type="project" value="TreeGrafter"/>
</dbReference>
<dbReference type="GO" id="GO:0008270">
    <property type="term" value="F:zinc ion binding"/>
    <property type="evidence" value="ECO:0007669"/>
    <property type="project" value="UniProtKB-KW"/>
</dbReference>
<proteinExistence type="predicted"/>
<dbReference type="EMBL" id="CANTFL010000389">
    <property type="protein sequence ID" value="CAI5721708.1"/>
    <property type="molecule type" value="Genomic_DNA"/>
</dbReference>
<feature type="domain" description="SWIM-type" evidence="2">
    <location>
        <begin position="108"/>
        <end position="145"/>
    </location>
</feature>
<accession>A0AAV0TIQ4</accession>
<comment type="caution">
    <text evidence="3">The sequence shown here is derived from an EMBL/GenBank/DDBJ whole genome shotgun (WGS) entry which is preliminary data.</text>
</comment>
<organism evidence="3 4">
    <name type="scientific">Hyaloperonospora brassicae</name>
    <name type="common">Brassica downy mildew</name>
    <name type="synonym">Peronospora brassicae</name>
    <dbReference type="NCBI Taxonomy" id="162125"/>
    <lineage>
        <taxon>Eukaryota</taxon>
        <taxon>Sar</taxon>
        <taxon>Stramenopiles</taxon>
        <taxon>Oomycota</taxon>
        <taxon>Peronosporomycetes</taxon>
        <taxon>Peronosporales</taxon>
        <taxon>Peronosporaceae</taxon>
        <taxon>Hyaloperonospora</taxon>
    </lineage>
</organism>
<evidence type="ECO:0000313" key="3">
    <source>
        <dbReference type="EMBL" id="CAI5721708.1"/>
    </source>
</evidence>
<dbReference type="PANTHER" id="PTHR28498:SF1">
    <property type="entry name" value="ZINC FINGER SWIM DOMAIN-CONTAINING PROTEIN 7"/>
    <property type="match status" value="1"/>
</dbReference>
<dbReference type="AlphaFoldDB" id="A0AAV0TIQ4"/>
<reference evidence="3" key="1">
    <citation type="submission" date="2022-12" db="EMBL/GenBank/DDBJ databases">
        <authorList>
            <person name="Webb A."/>
        </authorList>
    </citation>
    <scope>NUCLEOTIDE SEQUENCE</scope>
    <source>
        <strain evidence="3">Hp1</strain>
    </source>
</reference>
<dbReference type="Proteomes" id="UP001162031">
    <property type="component" value="Unassembled WGS sequence"/>
</dbReference>
<keyword evidence="1" id="KW-0479">Metal-binding</keyword>
<gene>
    <name evidence="3" type="ORF">HBR001_LOCUS2688</name>
</gene>
<keyword evidence="4" id="KW-1185">Reference proteome</keyword>
<sequence>MSSSLGVSLLVRVAREVKQSTERQFSDAHGEMLAALPLEDLQVLQAASEFVARNLVICVTAIPSRRSFYRVESVSKYRKRNEDVPHLAVNTGTQPFDEALVSGHGANYYNCFGHYCTCAVFHETVVTTHPTAMCKHMVARLLADATGQYQTMQVDDASFAQMLCPPMIKEDMYDGQG</sequence>
<dbReference type="PROSITE" id="PS50966">
    <property type="entry name" value="ZF_SWIM"/>
    <property type="match status" value="1"/>
</dbReference>